<evidence type="ECO:0000313" key="2">
    <source>
        <dbReference type="Proteomes" id="UP000887013"/>
    </source>
</evidence>
<keyword evidence="2" id="KW-1185">Reference proteome</keyword>
<comment type="caution">
    <text evidence="1">The sequence shown here is derived from an EMBL/GenBank/DDBJ whole genome shotgun (WGS) entry which is preliminary data.</text>
</comment>
<organism evidence="1 2">
    <name type="scientific">Nephila pilipes</name>
    <name type="common">Giant wood spider</name>
    <name type="synonym">Nephila maculata</name>
    <dbReference type="NCBI Taxonomy" id="299642"/>
    <lineage>
        <taxon>Eukaryota</taxon>
        <taxon>Metazoa</taxon>
        <taxon>Ecdysozoa</taxon>
        <taxon>Arthropoda</taxon>
        <taxon>Chelicerata</taxon>
        <taxon>Arachnida</taxon>
        <taxon>Araneae</taxon>
        <taxon>Araneomorphae</taxon>
        <taxon>Entelegynae</taxon>
        <taxon>Araneoidea</taxon>
        <taxon>Nephilidae</taxon>
        <taxon>Nephila</taxon>
    </lineage>
</organism>
<proteinExistence type="predicted"/>
<evidence type="ECO:0000313" key="1">
    <source>
        <dbReference type="EMBL" id="GFU35612.1"/>
    </source>
</evidence>
<protein>
    <submittedName>
        <fullName evidence="1">Uncharacterized protein</fullName>
    </submittedName>
</protein>
<dbReference type="Proteomes" id="UP000887013">
    <property type="component" value="Unassembled WGS sequence"/>
</dbReference>
<sequence length="107" mass="12970">MQHQSSRKPEKMNKKKSKYWTPQKIIYIQVRKFRNLYYHWLQWDYSLAANRHPIGCRWTSVQSDKYHQIGRYSRSDSLPHQLPSKYSINERVSNHKTTKSAVPQYSI</sequence>
<name>A0A8X6ULX3_NEPPI</name>
<accession>A0A8X6ULX3</accession>
<dbReference type="AlphaFoldDB" id="A0A8X6ULX3"/>
<reference evidence="1" key="1">
    <citation type="submission" date="2020-08" db="EMBL/GenBank/DDBJ databases">
        <title>Multicomponent nature underlies the extraordinary mechanical properties of spider dragline silk.</title>
        <authorList>
            <person name="Kono N."/>
            <person name="Nakamura H."/>
            <person name="Mori M."/>
            <person name="Yoshida Y."/>
            <person name="Ohtoshi R."/>
            <person name="Malay A.D."/>
            <person name="Moran D.A.P."/>
            <person name="Tomita M."/>
            <person name="Numata K."/>
            <person name="Arakawa K."/>
        </authorList>
    </citation>
    <scope>NUCLEOTIDE SEQUENCE</scope>
</reference>
<gene>
    <name evidence="1" type="ORF">NPIL_431761</name>
</gene>
<dbReference type="EMBL" id="BMAW01034519">
    <property type="protein sequence ID" value="GFU35612.1"/>
    <property type="molecule type" value="Genomic_DNA"/>
</dbReference>